<feature type="domain" description="FAD-binding FR-type" evidence="8">
    <location>
        <begin position="284"/>
        <end position="394"/>
    </location>
</feature>
<dbReference type="GO" id="GO:0016175">
    <property type="term" value="F:superoxide-generating NAD(P)H oxidase activity"/>
    <property type="evidence" value="ECO:0007669"/>
    <property type="project" value="TreeGrafter"/>
</dbReference>
<dbReference type="Proteomes" id="UP001146793">
    <property type="component" value="Unassembled WGS sequence"/>
</dbReference>
<dbReference type="InterPro" id="IPR017938">
    <property type="entry name" value="Riboflavin_synthase-like_b-brl"/>
</dbReference>
<dbReference type="InterPro" id="IPR017927">
    <property type="entry name" value="FAD-bd_FR_type"/>
</dbReference>
<protein>
    <submittedName>
        <fullName evidence="9">Nadph oxidase</fullName>
    </submittedName>
</protein>
<feature type="transmembrane region" description="Helical" evidence="7">
    <location>
        <begin position="125"/>
        <end position="151"/>
    </location>
</feature>
<dbReference type="Pfam" id="PF01794">
    <property type="entry name" value="Ferric_reduct"/>
    <property type="match status" value="1"/>
</dbReference>
<sequence length="546" mass="62971">MNFSDGERTKNQINYRFGSDLTSTNSSSSTEKYSEYNNEGNNTSEVSVYGGNEHEEYESKPLFSKKKSVFPNRKQLSYRLFHLPLFIRSPFRSVMLSISDLIIFVLLLAMYGGLCYYYYGKAKSYFLTGFWLILSFLTANLAMYSTLIVFLTSSHHSILFRIFASSWDKNLWVHKFNGWFTFGCSFIHFVSCVVNWSVTKEGFGGFKSINNIIGLVCLAALCALQLLPLIRRFNYELFYYSHVFSMVVYVVGLFFHHRAKAVLKVTIAGLALYAFDVIYRLWTIFRYKSKIIASKSHNGSMCVLTIKKRDFSFKPGQWIKICIPSVSRLQFHPISICSTPNLIYNNTVTNRKDVFKVLIKDLGDWSKKVLQKVADQSIGSKIYVEAPVGTLLYPVADYNYIILFGGGIGIAPMISLLEGLYEEKENFTRIVKFFWVLRNPDALSIFGQKLANINKHPQFFISCFVSKEETEIKNINHYKQNIIILDRPRVRTLFDECRKDARELNISKILVSGCGPKKLSFEFHRACLDLSDKKVQFNFEKKITNF</sequence>
<evidence type="ECO:0000259" key="8">
    <source>
        <dbReference type="PROSITE" id="PS51384"/>
    </source>
</evidence>
<keyword evidence="3 7" id="KW-1133">Transmembrane helix</keyword>
<dbReference type="Gene3D" id="2.40.30.10">
    <property type="entry name" value="Translation factors"/>
    <property type="match status" value="1"/>
</dbReference>
<dbReference type="PROSITE" id="PS51384">
    <property type="entry name" value="FAD_FR"/>
    <property type="match status" value="1"/>
</dbReference>
<dbReference type="GO" id="GO:0005886">
    <property type="term" value="C:plasma membrane"/>
    <property type="evidence" value="ECO:0007669"/>
    <property type="project" value="TreeGrafter"/>
</dbReference>
<reference evidence="9" key="1">
    <citation type="submission" date="2022-08" db="EMBL/GenBank/DDBJ databases">
        <title>Novel sulphate-reducing endosymbionts in the free-living metamonad Anaeramoeba.</title>
        <authorList>
            <person name="Jerlstrom-Hultqvist J."/>
            <person name="Cepicka I."/>
            <person name="Gallot-Lavallee L."/>
            <person name="Salas-Leiva D."/>
            <person name="Curtis B.A."/>
            <person name="Zahonova K."/>
            <person name="Pipaliya S."/>
            <person name="Dacks J."/>
            <person name="Roger A.J."/>
        </authorList>
    </citation>
    <scope>NUCLEOTIDE SEQUENCE</scope>
    <source>
        <strain evidence="9">Busselton2</strain>
    </source>
</reference>
<feature type="transmembrane region" description="Helical" evidence="7">
    <location>
        <begin position="176"/>
        <end position="197"/>
    </location>
</feature>
<dbReference type="InterPro" id="IPR013112">
    <property type="entry name" value="FAD-bd_8"/>
</dbReference>
<evidence type="ECO:0000256" key="7">
    <source>
        <dbReference type="SAM" id="Phobius"/>
    </source>
</evidence>
<evidence type="ECO:0000256" key="5">
    <source>
        <dbReference type="ARBA" id="ARBA00023136"/>
    </source>
</evidence>
<dbReference type="Pfam" id="PF08022">
    <property type="entry name" value="FAD_binding_8"/>
    <property type="match status" value="1"/>
</dbReference>
<comment type="subcellular location">
    <subcellularLocation>
        <location evidence="1">Membrane</location>
        <topology evidence="1">Multi-pass membrane protein</topology>
    </subcellularLocation>
</comment>
<evidence type="ECO:0000256" key="2">
    <source>
        <dbReference type="ARBA" id="ARBA00022692"/>
    </source>
</evidence>
<dbReference type="InterPro" id="IPR013121">
    <property type="entry name" value="Fe_red_NAD-bd_6"/>
</dbReference>
<dbReference type="AlphaFoldDB" id="A0AAV7Z8H8"/>
<name>A0AAV7Z8H8_9EUKA</name>
<keyword evidence="5 7" id="KW-0472">Membrane</keyword>
<feature type="compositionally biased region" description="Low complexity" evidence="6">
    <location>
        <begin position="22"/>
        <end position="39"/>
    </location>
</feature>
<evidence type="ECO:0000256" key="3">
    <source>
        <dbReference type="ARBA" id="ARBA00022989"/>
    </source>
</evidence>
<accession>A0AAV7Z8H8</accession>
<evidence type="ECO:0000256" key="4">
    <source>
        <dbReference type="ARBA" id="ARBA00023002"/>
    </source>
</evidence>
<dbReference type="EMBL" id="JANTQA010000033">
    <property type="protein sequence ID" value="KAJ3438361.1"/>
    <property type="molecule type" value="Genomic_DNA"/>
</dbReference>
<comment type="caution">
    <text evidence="9">The sequence shown here is derived from an EMBL/GenBank/DDBJ whole genome shotgun (WGS) entry which is preliminary data.</text>
</comment>
<gene>
    <name evidence="9" type="ORF">M0812_17546</name>
</gene>
<organism evidence="9 10">
    <name type="scientific">Anaeramoeba flamelloides</name>
    <dbReference type="NCBI Taxonomy" id="1746091"/>
    <lineage>
        <taxon>Eukaryota</taxon>
        <taxon>Metamonada</taxon>
        <taxon>Anaeramoebidae</taxon>
        <taxon>Anaeramoeba</taxon>
    </lineage>
</organism>
<dbReference type="SUPFAM" id="SSF52343">
    <property type="entry name" value="Ferredoxin reductase-like, C-terminal NADP-linked domain"/>
    <property type="match status" value="1"/>
</dbReference>
<dbReference type="PANTHER" id="PTHR11972:SF69">
    <property type="entry name" value="FERRIC REDUCTION OXIDASE 6-RELATED"/>
    <property type="match status" value="1"/>
</dbReference>
<evidence type="ECO:0000313" key="10">
    <source>
        <dbReference type="Proteomes" id="UP001146793"/>
    </source>
</evidence>
<dbReference type="Gene3D" id="3.40.50.80">
    <property type="entry name" value="Nucleotide-binding domain of ferredoxin-NADP reductase (FNR) module"/>
    <property type="match status" value="1"/>
</dbReference>
<keyword evidence="4" id="KW-0560">Oxidoreductase</keyword>
<proteinExistence type="predicted"/>
<dbReference type="SUPFAM" id="SSF63380">
    <property type="entry name" value="Riboflavin synthase domain-like"/>
    <property type="match status" value="1"/>
</dbReference>
<feature type="transmembrane region" description="Helical" evidence="7">
    <location>
        <begin position="94"/>
        <end position="119"/>
    </location>
</feature>
<dbReference type="PANTHER" id="PTHR11972">
    <property type="entry name" value="NADPH OXIDASE"/>
    <property type="match status" value="1"/>
</dbReference>
<evidence type="ECO:0000256" key="6">
    <source>
        <dbReference type="SAM" id="MobiDB-lite"/>
    </source>
</evidence>
<dbReference type="InterPro" id="IPR039261">
    <property type="entry name" value="FNR_nucleotide-bd"/>
</dbReference>
<feature type="transmembrane region" description="Helical" evidence="7">
    <location>
        <begin position="261"/>
        <end position="282"/>
    </location>
</feature>
<feature type="transmembrane region" description="Helical" evidence="7">
    <location>
        <begin position="209"/>
        <end position="230"/>
    </location>
</feature>
<evidence type="ECO:0000256" key="1">
    <source>
        <dbReference type="ARBA" id="ARBA00004141"/>
    </source>
</evidence>
<keyword evidence="2 7" id="KW-0812">Transmembrane</keyword>
<feature type="region of interest" description="Disordered" evidence="6">
    <location>
        <begin position="18"/>
        <end position="48"/>
    </location>
</feature>
<feature type="transmembrane region" description="Helical" evidence="7">
    <location>
        <begin position="237"/>
        <end position="255"/>
    </location>
</feature>
<dbReference type="Pfam" id="PF08030">
    <property type="entry name" value="NAD_binding_6"/>
    <property type="match status" value="1"/>
</dbReference>
<dbReference type="InterPro" id="IPR013130">
    <property type="entry name" value="Fe3_Rdtase_TM_dom"/>
</dbReference>
<evidence type="ECO:0000313" key="9">
    <source>
        <dbReference type="EMBL" id="KAJ3438361.1"/>
    </source>
</evidence>
<dbReference type="SFLD" id="SFLDS00052">
    <property type="entry name" value="Ferric_Reductase_Domain"/>
    <property type="match status" value="1"/>
</dbReference>
<dbReference type="SFLD" id="SFLDG01168">
    <property type="entry name" value="Ferric_reductase_subgroup_(FRE"/>
    <property type="match status" value="1"/>
</dbReference>
<dbReference type="InterPro" id="IPR050369">
    <property type="entry name" value="RBOH/FRE"/>
</dbReference>